<gene>
    <name evidence="12" type="ordered locus">Emtol_0240</name>
</gene>
<feature type="domain" description="Peptidase C39" evidence="11">
    <location>
        <begin position="8"/>
        <end position="128"/>
    </location>
</feature>
<evidence type="ECO:0000259" key="10">
    <source>
        <dbReference type="PROSITE" id="PS50929"/>
    </source>
</evidence>
<organism evidence="12 13">
    <name type="scientific">Emticicia oligotrophica (strain DSM 17448 / CIP 109782 / MTCC 6937 / GPTSA100-15)</name>
    <dbReference type="NCBI Taxonomy" id="929562"/>
    <lineage>
        <taxon>Bacteria</taxon>
        <taxon>Pseudomonadati</taxon>
        <taxon>Bacteroidota</taxon>
        <taxon>Cytophagia</taxon>
        <taxon>Cytophagales</taxon>
        <taxon>Leadbetterellaceae</taxon>
        <taxon>Emticicia</taxon>
    </lineage>
</organism>
<dbReference type="SMART" id="SM00382">
    <property type="entry name" value="AAA"/>
    <property type="match status" value="1"/>
</dbReference>
<dbReference type="PANTHER" id="PTHR43394:SF1">
    <property type="entry name" value="ATP-BINDING CASSETTE SUB-FAMILY B MEMBER 10, MITOCHONDRIAL"/>
    <property type="match status" value="1"/>
</dbReference>
<evidence type="ECO:0000259" key="11">
    <source>
        <dbReference type="PROSITE" id="PS50990"/>
    </source>
</evidence>
<dbReference type="PROSITE" id="PS00211">
    <property type="entry name" value="ABC_TRANSPORTER_1"/>
    <property type="match status" value="1"/>
</dbReference>
<reference evidence="12 13" key="1">
    <citation type="submission" date="2011-07" db="EMBL/GenBank/DDBJ databases">
        <title>The complete genome of plasmid 1 of Emticicia oligotrophica DSM 17448.</title>
        <authorList>
            <consortium name="US DOE Joint Genome Institute (JGI-PGF)"/>
            <person name="Lucas S."/>
            <person name="Han J."/>
            <person name="Lapidus A."/>
            <person name="Bruce D."/>
            <person name="Goodwin L."/>
            <person name="Pitluck S."/>
            <person name="Peters L."/>
            <person name="Kyrpides N."/>
            <person name="Mavromatis K."/>
            <person name="Ivanova N."/>
            <person name="Ovchinnikova G."/>
            <person name="Teshima H."/>
            <person name="Detter J.C."/>
            <person name="Tapia R."/>
            <person name="Han C."/>
            <person name="Land M."/>
            <person name="Hauser L."/>
            <person name="Markowitz V."/>
            <person name="Cheng J.-F."/>
            <person name="Hugenholtz P."/>
            <person name="Woyke T."/>
            <person name="Wu D."/>
            <person name="Tindall B."/>
            <person name="Pomrenke H."/>
            <person name="Brambilla E."/>
            <person name="Klenk H.-P."/>
            <person name="Eisen J.A."/>
        </authorList>
    </citation>
    <scope>NUCLEOTIDE SEQUENCE [LARGE SCALE GENOMIC DNA]</scope>
    <source>
        <strain evidence="13">DSM 17448 / GPTSA100-15</strain>
        <plasmid evidence="12 13">pEMTOL01</plasmid>
    </source>
</reference>
<dbReference type="SUPFAM" id="SSF90123">
    <property type="entry name" value="ABC transporter transmembrane region"/>
    <property type="match status" value="1"/>
</dbReference>
<dbReference type="CDD" id="cd18571">
    <property type="entry name" value="ABC_6TM_peptidase_like"/>
    <property type="match status" value="1"/>
</dbReference>
<evidence type="ECO:0000256" key="7">
    <source>
        <dbReference type="ARBA" id="ARBA00023136"/>
    </source>
</evidence>
<dbReference type="InterPro" id="IPR039421">
    <property type="entry name" value="Type_1_exporter"/>
</dbReference>
<feature type="domain" description="ABC transmembrane type-1" evidence="10">
    <location>
        <begin position="173"/>
        <end position="452"/>
    </location>
</feature>
<dbReference type="SUPFAM" id="SSF52540">
    <property type="entry name" value="P-loop containing nucleoside triphosphate hydrolases"/>
    <property type="match status" value="1"/>
</dbReference>
<evidence type="ECO:0000256" key="1">
    <source>
        <dbReference type="ARBA" id="ARBA00004651"/>
    </source>
</evidence>
<dbReference type="RefSeq" id="WP_015026256.1">
    <property type="nucleotide sequence ID" value="NC_018742.1"/>
</dbReference>
<dbReference type="PANTHER" id="PTHR43394">
    <property type="entry name" value="ATP-DEPENDENT PERMEASE MDL1, MITOCHONDRIAL"/>
    <property type="match status" value="1"/>
</dbReference>
<feature type="transmembrane region" description="Helical" evidence="8">
    <location>
        <begin position="406"/>
        <end position="433"/>
    </location>
</feature>
<evidence type="ECO:0000256" key="3">
    <source>
        <dbReference type="ARBA" id="ARBA00022741"/>
    </source>
</evidence>
<accession>A0ABN4ATD7</accession>
<dbReference type="EMBL" id="CP002962">
    <property type="protein sequence ID" value="AFK05510.1"/>
    <property type="molecule type" value="Genomic_DNA"/>
</dbReference>
<dbReference type="InterPro" id="IPR003593">
    <property type="entry name" value="AAA+_ATPase"/>
</dbReference>
<evidence type="ECO:0000256" key="5">
    <source>
        <dbReference type="ARBA" id="ARBA00022840"/>
    </source>
</evidence>
<keyword evidence="5" id="KW-0067">ATP-binding</keyword>
<evidence type="ECO:0000256" key="6">
    <source>
        <dbReference type="ARBA" id="ARBA00022989"/>
    </source>
</evidence>
<keyword evidence="7 8" id="KW-0472">Membrane</keyword>
<evidence type="ECO:0000256" key="8">
    <source>
        <dbReference type="SAM" id="Phobius"/>
    </source>
</evidence>
<dbReference type="InterPro" id="IPR003439">
    <property type="entry name" value="ABC_transporter-like_ATP-bd"/>
</dbReference>
<feature type="transmembrane region" description="Helical" evidence="8">
    <location>
        <begin position="169"/>
        <end position="190"/>
    </location>
</feature>
<evidence type="ECO:0000256" key="4">
    <source>
        <dbReference type="ARBA" id="ARBA00022801"/>
    </source>
</evidence>
<evidence type="ECO:0000313" key="13">
    <source>
        <dbReference type="Proteomes" id="UP000002875"/>
    </source>
</evidence>
<geneLocation type="plasmid" evidence="12 13">
    <name>pEMTOL01</name>
</geneLocation>
<dbReference type="Gene3D" id="3.40.50.300">
    <property type="entry name" value="P-loop containing nucleotide triphosphate hydrolases"/>
    <property type="match status" value="1"/>
</dbReference>
<keyword evidence="6 8" id="KW-1133">Transmembrane helix</keyword>
<dbReference type="Pfam" id="PF00005">
    <property type="entry name" value="ABC_tran"/>
    <property type="match status" value="1"/>
</dbReference>
<protein>
    <submittedName>
        <fullName evidence="12">ABC transporter related protein</fullName>
    </submittedName>
</protein>
<dbReference type="InterPro" id="IPR027417">
    <property type="entry name" value="P-loop_NTPase"/>
</dbReference>
<dbReference type="InterPro" id="IPR036640">
    <property type="entry name" value="ABC1_TM_sf"/>
</dbReference>
<keyword evidence="12" id="KW-0614">Plasmid</keyword>
<evidence type="ECO:0000259" key="9">
    <source>
        <dbReference type="PROSITE" id="PS50893"/>
    </source>
</evidence>
<feature type="transmembrane region" description="Helical" evidence="8">
    <location>
        <begin position="309"/>
        <end position="328"/>
    </location>
</feature>
<dbReference type="InterPro" id="IPR005074">
    <property type="entry name" value="Peptidase_C39"/>
</dbReference>
<keyword evidence="3" id="KW-0547">Nucleotide-binding</keyword>
<dbReference type="Gene3D" id="1.20.1560.10">
    <property type="entry name" value="ABC transporter type 1, transmembrane domain"/>
    <property type="match status" value="1"/>
</dbReference>
<feature type="transmembrane region" description="Helical" evidence="8">
    <location>
        <begin position="205"/>
        <end position="224"/>
    </location>
</feature>
<dbReference type="InterPro" id="IPR017871">
    <property type="entry name" value="ABC_transporter-like_CS"/>
</dbReference>
<dbReference type="Gene3D" id="3.90.70.10">
    <property type="entry name" value="Cysteine proteinases"/>
    <property type="match status" value="1"/>
</dbReference>
<dbReference type="CDD" id="cd02418">
    <property type="entry name" value="Peptidase_C39B"/>
    <property type="match status" value="1"/>
</dbReference>
<keyword evidence="4" id="KW-0378">Hydrolase</keyword>
<proteinExistence type="predicted"/>
<name>A0ABN4ATD7_EMTOG</name>
<dbReference type="Pfam" id="PF03412">
    <property type="entry name" value="Peptidase_C39"/>
    <property type="match status" value="1"/>
</dbReference>
<keyword evidence="2 8" id="KW-0812">Transmembrane</keyword>
<feature type="domain" description="ABC transporter" evidence="9">
    <location>
        <begin position="486"/>
        <end position="722"/>
    </location>
</feature>
<dbReference type="Proteomes" id="UP000002875">
    <property type="component" value="Plasmid pEMTOL01"/>
</dbReference>
<dbReference type="PROSITE" id="PS50990">
    <property type="entry name" value="PEPTIDASE_C39"/>
    <property type="match status" value="1"/>
</dbReference>
<comment type="subcellular location">
    <subcellularLocation>
        <location evidence="1">Cell membrane</location>
        <topology evidence="1">Multi-pass membrane protein</topology>
    </subcellularLocation>
</comment>
<dbReference type="InterPro" id="IPR011527">
    <property type="entry name" value="ABC1_TM_dom"/>
</dbReference>
<dbReference type="Pfam" id="PF00664">
    <property type="entry name" value="ABC_membrane"/>
    <property type="match status" value="1"/>
</dbReference>
<dbReference type="PROSITE" id="PS50929">
    <property type="entry name" value="ABC_TM1F"/>
    <property type="match status" value="1"/>
</dbReference>
<sequence length="728" mass="82412">MPFTHFQQQDAMDCGPTCLRMVAKHYGRGFSIQKLREATQIGKEGVSLLGISEAAESIGFKTLAVKVPFKQLEKDAPLPCIVHWKQNHFVVVYQIKKNQVYVADPALGLIKYSYVEFESQWATTIVEGEKTGIALLLESTQRFYQETDEQTKGINLSMLSGYVFKYKRLILQLFLGLFIGSILQLILPFLTQSVVDTGIQTRNLHFIYLVLAAQLMLFIGRMSVEFIRSWILLHISTRINLSILSDFLGKLLRLPVSFFESKKTGDILQRIGDHQRIESFLTGTSLNVLFSMFNLIIFSVVLAYYNLTIFGVFLISSIVYSVWIVLFLRYRRKLDNKRFALASQNQSSLIQLVQSVPELKLNNAEIKKRWEWENLQVKNFHLSVKGLALQQYQQTGAMIINEGKNIVISFLAATAVVNGQMTLGAMMALQYIIGQLNSPVEQLIQFMQHYQDAQISLERLNEIHEIDDEETTQNPLLHILPENQDIQLKNLTFTYTGAGNEPVLKNINLTIPQGKITAIVGTSGSGKTTLLKLLLKFYKPQSGEIRFGNVSLENISHKLWRSKCGTVMQEGVIFSDTIAENIAFSDEFPDTKKLLHAVKVANIQSFIEELPLSYNTKIGAEGNGISQGQKQRMLIARAVYKNPDFIFFDEATNALDANNESIIMANLDEFFKNRTVIVVAHRLSTVKNADQIVVMEKGEIVEVGTHAELTQRHGKYFELVKNQLELGN</sequence>
<evidence type="ECO:0000313" key="12">
    <source>
        <dbReference type="EMBL" id="AFK05510.1"/>
    </source>
</evidence>
<keyword evidence="13" id="KW-1185">Reference proteome</keyword>
<dbReference type="PROSITE" id="PS50893">
    <property type="entry name" value="ABC_TRANSPORTER_2"/>
    <property type="match status" value="1"/>
</dbReference>
<feature type="transmembrane region" description="Helical" evidence="8">
    <location>
        <begin position="280"/>
        <end position="303"/>
    </location>
</feature>
<evidence type="ECO:0000256" key="2">
    <source>
        <dbReference type="ARBA" id="ARBA00022692"/>
    </source>
</evidence>